<evidence type="ECO:0000313" key="2">
    <source>
        <dbReference type="Proteomes" id="UP000033497"/>
    </source>
</evidence>
<proteinExistence type="predicted"/>
<gene>
    <name evidence="1" type="ORF">MB09_09105</name>
</gene>
<comment type="caution">
    <text evidence="1">The sequence shown here is derived from an EMBL/GenBank/DDBJ whole genome shotgun (WGS) entry which is preliminary data.</text>
</comment>
<keyword evidence="2" id="KW-1185">Reference proteome</keyword>
<organism evidence="1 2">
    <name type="scientific">Aequorivita vladivostokensis</name>
    <dbReference type="NCBI Taxonomy" id="171194"/>
    <lineage>
        <taxon>Bacteria</taxon>
        <taxon>Pseudomonadati</taxon>
        <taxon>Bacteroidota</taxon>
        <taxon>Flavobacteriia</taxon>
        <taxon>Flavobacteriales</taxon>
        <taxon>Flavobacteriaceae</taxon>
        <taxon>Aequorivita</taxon>
    </lineage>
</organism>
<name>A0ABR5DHI3_9FLAO</name>
<protein>
    <submittedName>
        <fullName evidence="1">Uncharacterized protein</fullName>
    </submittedName>
</protein>
<evidence type="ECO:0000313" key="1">
    <source>
        <dbReference type="EMBL" id="KJJ38212.1"/>
    </source>
</evidence>
<sequence length="73" mass="8760">MFNKWKHYPSAFHILFHKPTAPHKWADKDYKTNILLNSGNNWEFPTEEILKLEIPTRYLSGSKSRNNFENETH</sequence>
<reference evidence="1 2" key="1">
    <citation type="submission" date="2014-10" db="EMBL/GenBank/DDBJ databases">
        <title>Genome sequencing of Vitellibacter vladivostokensis KMM 3516.</title>
        <authorList>
            <person name="Thevarajoo S."/>
            <person name="Selvaratnam C."/>
            <person name="Goh K.M."/>
            <person name="Chong C.S."/>
        </authorList>
    </citation>
    <scope>NUCLEOTIDE SEQUENCE [LARGE SCALE GENOMIC DNA]</scope>
    <source>
        <strain evidence="1 2">KMM 3516</strain>
    </source>
</reference>
<dbReference type="EMBL" id="JSVU01000005">
    <property type="protein sequence ID" value="KJJ38212.1"/>
    <property type="molecule type" value="Genomic_DNA"/>
</dbReference>
<dbReference type="Proteomes" id="UP000033497">
    <property type="component" value="Unassembled WGS sequence"/>
</dbReference>
<accession>A0ABR5DHI3</accession>